<dbReference type="Gene3D" id="2.60.40.1320">
    <property type="entry name" value="SRS domain"/>
    <property type="match status" value="2"/>
</dbReference>
<dbReference type="InterPro" id="IPR036755">
    <property type="entry name" value="SRS_dom_sf"/>
</dbReference>
<dbReference type="RefSeq" id="XP_029221768.1">
    <property type="nucleotide sequence ID" value="XM_029358856.1"/>
</dbReference>
<dbReference type="AlphaFoldDB" id="A0A2A9MIM2"/>
<reference evidence="4 5" key="1">
    <citation type="submission" date="2017-09" db="EMBL/GenBank/DDBJ databases">
        <title>Genome sequencing of Besnoitia besnoiti strain Bb-Ger1.</title>
        <authorList>
            <person name="Schares G."/>
            <person name="Venepally P."/>
            <person name="Lorenzi H.A."/>
        </authorList>
    </citation>
    <scope>NUCLEOTIDE SEQUENCE [LARGE SCALE GENOMIC DNA]</scope>
    <source>
        <strain evidence="4 5">Bb-Ger1</strain>
    </source>
</reference>
<keyword evidence="5" id="KW-1185">Reference proteome</keyword>
<dbReference type="SUPFAM" id="SSF74877">
    <property type="entry name" value="Major surface antigen p30, SAG1"/>
    <property type="match status" value="2"/>
</dbReference>
<feature type="transmembrane region" description="Helical" evidence="2">
    <location>
        <begin position="12"/>
        <end position="34"/>
    </location>
</feature>
<keyword evidence="2" id="KW-0812">Transmembrane</keyword>
<keyword evidence="2" id="KW-0472">Membrane</keyword>
<feature type="region of interest" description="Disordered" evidence="1">
    <location>
        <begin position="47"/>
        <end position="69"/>
    </location>
</feature>
<organism evidence="4 5">
    <name type="scientific">Besnoitia besnoiti</name>
    <name type="common">Apicomplexan protozoan</name>
    <dbReference type="NCBI Taxonomy" id="94643"/>
    <lineage>
        <taxon>Eukaryota</taxon>
        <taxon>Sar</taxon>
        <taxon>Alveolata</taxon>
        <taxon>Apicomplexa</taxon>
        <taxon>Conoidasida</taxon>
        <taxon>Coccidia</taxon>
        <taxon>Eucoccidiorida</taxon>
        <taxon>Eimeriorina</taxon>
        <taxon>Sarcocystidae</taxon>
        <taxon>Besnoitia</taxon>
    </lineage>
</organism>
<evidence type="ECO:0000256" key="2">
    <source>
        <dbReference type="SAM" id="Phobius"/>
    </source>
</evidence>
<dbReference type="KEGG" id="bbes:BESB_001010"/>
<sequence length="383" mass="40655">MAQNCRTQFRRTNGAFSVAVLMAICVGGVVLLTAGHVAPGHRIDSLQVGKPQQQQEESQPRQPDCTCDLSKDEGLEVPTAVTLSIEKLAATLECKGENAEVVPETSGKVCTTQAEGATISDCKNNNTQNAEQVSLKGLLGTAEEIEWSSPSQEPNTSKFWQLQLTPSQLPRSDKAFFVGCVKDQNNTTSKCKLTVNVEARKSAVNNNVATCAYGQKSNPQPLKVEMTGEANTVTIDCGDDGTLAPGSYMTEYCVDDGKSLRECEKKAYADVFPGFEQSWWKAEESTKQAPTLTIPASGFPSEDQQLLLGCVPTRKAIASRAAGAPGSQALGEADAANTGEETSCKVLVTVKAVSSFSGARSLFHSIVIVPAVGAYAAFRAAAF</sequence>
<evidence type="ECO:0000259" key="3">
    <source>
        <dbReference type="Pfam" id="PF04092"/>
    </source>
</evidence>
<dbReference type="InterPro" id="IPR028352">
    <property type="entry name" value="Surface_antig_SAG1"/>
</dbReference>
<dbReference type="Proteomes" id="UP000224006">
    <property type="component" value="Chromosome I"/>
</dbReference>
<dbReference type="OrthoDB" id="331001at2759"/>
<dbReference type="VEuPathDB" id="ToxoDB:BESB_001010"/>
<evidence type="ECO:0000313" key="5">
    <source>
        <dbReference type="Proteomes" id="UP000224006"/>
    </source>
</evidence>
<gene>
    <name evidence="4" type="ORF">BESB_001010</name>
</gene>
<feature type="domain" description="SRS" evidence="3">
    <location>
        <begin position="65"/>
        <end position="197"/>
    </location>
</feature>
<proteinExistence type="predicted"/>
<dbReference type="EMBL" id="NWUJ01000001">
    <property type="protein sequence ID" value="PFH37759.1"/>
    <property type="molecule type" value="Genomic_DNA"/>
</dbReference>
<dbReference type="PRINTS" id="PR01801">
    <property type="entry name" value="SURFCEANTIGN"/>
</dbReference>
<protein>
    <submittedName>
        <fullName evidence="4">SAG-related sequence</fullName>
    </submittedName>
</protein>
<keyword evidence="2" id="KW-1133">Transmembrane helix</keyword>
<feature type="compositionally biased region" description="Low complexity" evidence="1">
    <location>
        <begin position="51"/>
        <end position="63"/>
    </location>
</feature>
<evidence type="ECO:0000313" key="4">
    <source>
        <dbReference type="EMBL" id="PFH37759.1"/>
    </source>
</evidence>
<evidence type="ECO:0000256" key="1">
    <source>
        <dbReference type="SAM" id="MobiDB-lite"/>
    </source>
</evidence>
<name>A0A2A9MIM2_BESBE</name>
<dbReference type="InterPro" id="IPR007226">
    <property type="entry name" value="SRS_dom"/>
</dbReference>
<dbReference type="Pfam" id="PF04092">
    <property type="entry name" value="SAG"/>
    <property type="match status" value="2"/>
</dbReference>
<comment type="caution">
    <text evidence="4">The sequence shown here is derived from an EMBL/GenBank/DDBJ whole genome shotgun (WGS) entry which is preliminary data.</text>
</comment>
<accession>A0A2A9MIM2</accession>
<dbReference type="GO" id="GO:0016020">
    <property type="term" value="C:membrane"/>
    <property type="evidence" value="ECO:0007669"/>
    <property type="project" value="InterPro"/>
</dbReference>
<feature type="domain" description="SRS" evidence="3">
    <location>
        <begin position="207"/>
        <end position="350"/>
    </location>
</feature>
<dbReference type="GeneID" id="40305164"/>